<protein>
    <submittedName>
        <fullName evidence="1">Uncharacterized protein</fullName>
    </submittedName>
</protein>
<evidence type="ECO:0000313" key="2">
    <source>
        <dbReference type="Proteomes" id="UP000269396"/>
    </source>
</evidence>
<dbReference type="STRING" id="31246.A0A183NMJ4"/>
<evidence type="ECO:0000313" key="1">
    <source>
        <dbReference type="EMBL" id="VDO94478.1"/>
    </source>
</evidence>
<reference evidence="1 2" key="1">
    <citation type="submission" date="2018-11" db="EMBL/GenBank/DDBJ databases">
        <authorList>
            <consortium name="Pathogen Informatics"/>
        </authorList>
    </citation>
    <scope>NUCLEOTIDE SEQUENCE [LARGE SCALE GENOMIC DNA]</scope>
    <source>
        <strain>Denwood</strain>
        <strain evidence="2">Zambia</strain>
    </source>
</reference>
<dbReference type="AlphaFoldDB" id="A0A183NMJ4"/>
<keyword evidence="2" id="KW-1185">Reference proteome</keyword>
<gene>
    <name evidence="1" type="ORF">SMTD_LOCUS3330</name>
</gene>
<dbReference type="Proteomes" id="UP000269396">
    <property type="component" value="Unassembled WGS sequence"/>
</dbReference>
<dbReference type="EMBL" id="UZAL01005862">
    <property type="protein sequence ID" value="VDO94478.1"/>
    <property type="molecule type" value="Genomic_DNA"/>
</dbReference>
<organism evidence="1 2">
    <name type="scientific">Schistosoma mattheei</name>
    <dbReference type="NCBI Taxonomy" id="31246"/>
    <lineage>
        <taxon>Eukaryota</taxon>
        <taxon>Metazoa</taxon>
        <taxon>Spiralia</taxon>
        <taxon>Lophotrochozoa</taxon>
        <taxon>Platyhelminthes</taxon>
        <taxon>Trematoda</taxon>
        <taxon>Digenea</taxon>
        <taxon>Strigeidida</taxon>
        <taxon>Schistosomatoidea</taxon>
        <taxon>Schistosomatidae</taxon>
        <taxon>Schistosoma</taxon>
    </lineage>
</organism>
<accession>A0A183NMJ4</accession>
<proteinExistence type="predicted"/>
<name>A0A183NMJ4_9TREM</name>
<sequence>MVSYTALYREEVYHLCQLTEKFTNVDRINFSGDDLNSLDIGEEVIQRLPTDTPVSNQSENLNIYTIARNF</sequence>